<evidence type="ECO:0000259" key="1">
    <source>
        <dbReference type="PROSITE" id="PS50994"/>
    </source>
</evidence>
<comment type="caution">
    <text evidence="2">The sequence shown here is derived from an EMBL/GenBank/DDBJ whole genome shotgun (WGS) entry which is preliminary data.</text>
</comment>
<proteinExistence type="predicted"/>
<feature type="non-terminal residue" evidence="2">
    <location>
        <position position="1"/>
    </location>
</feature>
<dbReference type="InterPro" id="IPR001584">
    <property type="entry name" value="Integrase_cat-core"/>
</dbReference>
<evidence type="ECO:0000313" key="3">
    <source>
        <dbReference type="Proteomes" id="UP000257109"/>
    </source>
</evidence>
<dbReference type="PANTHER" id="PTHR48475:SF2">
    <property type="entry name" value="RIBONUCLEASE H"/>
    <property type="match status" value="1"/>
</dbReference>
<dbReference type="GO" id="GO:0015074">
    <property type="term" value="P:DNA integration"/>
    <property type="evidence" value="ECO:0007669"/>
    <property type="project" value="InterPro"/>
</dbReference>
<evidence type="ECO:0000313" key="2">
    <source>
        <dbReference type="EMBL" id="RDX82777.1"/>
    </source>
</evidence>
<accession>A0A371FWQ4</accession>
<sequence length="381" mass="44236">MASTFEDFTLLHVPRDQNERADLLTKLASTQKREQQKSIIHESLSVLTIDRHKIWSIEGKLTWMGPFITCVDGEEEAYIIWEVHEGVCGMLIRGHALASKIAKARYYWPTLSNDCMNYVKRCDKCQRFAETHKAPPKHLYPVTSPWPFYKWGVNILGPFLVAPGQINYFTKWVEVESIATISLERIKRFFWKKIIYRFGIPTEIVSDNGTQFASRVTTEFCEGLKIKQLFTSVEHPQSNGQAEAANKVILRGLQKHLEEAKGRWAKELPQVLWSYHTTPHSTTKETPFRLTFDIEAMIPVEIREPSPQTTMFELSENEEELRANLDMLQEIREIAHVREYAIKERVARKYDKKVAPCNFKPQDLVLRKKTQGLENNKLTPI</sequence>
<dbReference type="InterPro" id="IPR041588">
    <property type="entry name" value="Integrase_H2C2"/>
</dbReference>
<dbReference type="Proteomes" id="UP000257109">
    <property type="component" value="Unassembled WGS sequence"/>
</dbReference>
<protein>
    <submittedName>
        <fullName evidence="2">Gypsy retrotransposon integrase-like protein 1</fullName>
    </submittedName>
</protein>
<organism evidence="2 3">
    <name type="scientific">Mucuna pruriens</name>
    <name type="common">Velvet bean</name>
    <name type="synonym">Dolichos pruriens</name>
    <dbReference type="NCBI Taxonomy" id="157652"/>
    <lineage>
        <taxon>Eukaryota</taxon>
        <taxon>Viridiplantae</taxon>
        <taxon>Streptophyta</taxon>
        <taxon>Embryophyta</taxon>
        <taxon>Tracheophyta</taxon>
        <taxon>Spermatophyta</taxon>
        <taxon>Magnoliopsida</taxon>
        <taxon>eudicotyledons</taxon>
        <taxon>Gunneridae</taxon>
        <taxon>Pentapetalae</taxon>
        <taxon>rosids</taxon>
        <taxon>fabids</taxon>
        <taxon>Fabales</taxon>
        <taxon>Fabaceae</taxon>
        <taxon>Papilionoideae</taxon>
        <taxon>50 kb inversion clade</taxon>
        <taxon>NPAAA clade</taxon>
        <taxon>indigoferoid/millettioid clade</taxon>
        <taxon>Phaseoleae</taxon>
        <taxon>Mucuna</taxon>
    </lineage>
</organism>
<dbReference type="OrthoDB" id="2016337at2759"/>
<dbReference type="Gene3D" id="1.10.340.70">
    <property type="match status" value="1"/>
</dbReference>
<feature type="domain" description="Integrase catalytic" evidence="1">
    <location>
        <begin position="137"/>
        <end position="295"/>
    </location>
</feature>
<dbReference type="PANTHER" id="PTHR48475">
    <property type="entry name" value="RIBONUCLEASE H"/>
    <property type="match status" value="1"/>
</dbReference>
<keyword evidence="3" id="KW-1185">Reference proteome</keyword>
<dbReference type="InterPro" id="IPR012337">
    <property type="entry name" value="RNaseH-like_sf"/>
</dbReference>
<name>A0A371FWQ4_MUCPR</name>
<dbReference type="Pfam" id="PF00665">
    <property type="entry name" value="rve"/>
    <property type="match status" value="1"/>
</dbReference>
<dbReference type="SUPFAM" id="SSF53098">
    <property type="entry name" value="Ribonuclease H-like"/>
    <property type="match status" value="1"/>
</dbReference>
<dbReference type="PROSITE" id="PS50994">
    <property type="entry name" value="INTEGRASE"/>
    <property type="match status" value="1"/>
</dbReference>
<dbReference type="GO" id="GO:0003676">
    <property type="term" value="F:nucleic acid binding"/>
    <property type="evidence" value="ECO:0007669"/>
    <property type="project" value="InterPro"/>
</dbReference>
<dbReference type="AlphaFoldDB" id="A0A371FWQ4"/>
<gene>
    <name evidence="2" type="primary">GIN1</name>
    <name evidence="2" type="ORF">CR513_36395</name>
</gene>
<dbReference type="Gene3D" id="3.30.420.10">
    <property type="entry name" value="Ribonuclease H-like superfamily/Ribonuclease H"/>
    <property type="match status" value="1"/>
</dbReference>
<reference evidence="2" key="1">
    <citation type="submission" date="2018-05" db="EMBL/GenBank/DDBJ databases">
        <title>Draft genome of Mucuna pruriens seed.</title>
        <authorList>
            <person name="Nnadi N.E."/>
            <person name="Vos R."/>
            <person name="Hasami M.H."/>
            <person name="Devisetty U.K."/>
            <person name="Aguiy J.C."/>
        </authorList>
    </citation>
    <scope>NUCLEOTIDE SEQUENCE [LARGE SCALE GENOMIC DNA]</scope>
    <source>
        <strain evidence="2">JCA_2017</strain>
    </source>
</reference>
<dbReference type="EMBL" id="QJKJ01007555">
    <property type="protein sequence ID" value="RDX82777.1"/>
    <property type="molecule type" value="Genomic_DNA"/>
</dbReference>
<dbReference type="Pfam" id="PF17921">
    <property type="entry name" value="Integrase_H2C2"/>
    <property type="match status" value="1"/>
</dbReference>
<dbReference type="InterPro" id="IPR036397">
    <property type="entry name" value="RNaseH_sf"/>
</dbReference>